<organism evidence="2 3">
    <name type="scientific">Rhododendron griersonianum</name>
    <dbReference type="NCBI Taxonomy" id="479676"/>
    <lineage>
        <taxon>Eukaryota</taxon>
        <taxon>Viridiplantae</taxon>
        <taxon>Streptophyta</taxon>
        <taxon>Embryophyta</taxon>
        <taxon>Tracheophyta</taxon>
        <taxon>Spermatophyta</taxon>
        <taxon>Magnoliopsida</taxon>
        <taxon>eudicotyledons</taxon>
        <taxon>Gunneridae</taxon>
        <taxon>Pentapetalae</taxon>
        <taxon>asterids</taxon>
        <taxon>Ericales</taxon>
        <taxon>Ericaceae</taxon>
        <taxon>Ericoideae</taxon>
        <taxon>Rhodoreae</taxon>
        <taxon>Rhododendron</taxon>
    </lineage>
</organism>
<dbReference type="PROSITE" id="PS51745">
    <property type="entry name" value="PB1"/>
    <property type="match status" value="1"/>
</dbReference>
<dbReference type="AlphaFoldDB" id="A0AAV6HMH2"/>
<evidence type="ECO:0000259" key="1">
    <source>
        <dbReference type="PROSITE" id="PS51745"/>
    </source>
</evidence>
<gene>
    <name evidence="2" type="ORF">RHGRI_038676</name>
</gene>
<feature type="domain" description="PB1" evidence="1">
    <location>
        <begin position="425"/>
        <end position="505"/>
    </location>
</feature>
<dbReference type="InterPro" id="IPR053793">
    <property type="entry name" value="PB1-like"/>
</dbReference>
<evidence type="ECO:0000313" key="3">
    <source>
        <dbReference type="Proteomes" id="UP000823749"/>
    </source>
</evidence>
<comment type="caution">
    <text evidence="2">The sequence shown here is derived from an EMBL/GenBank/DDBJ whole genome shotgun (WGS) entry which is preliminary data.</text>
</comment>
<dbReference type="SMART" id="SM00666">
    <property type="entry name" value="PB1"/>
    <property type="match status" value="1"/>
</dbReference>
<keyword evidence="3" id="KW-1185">Reference proteome</keyword>
<dbReference type="EMBL" id="JACTNZ010000036">
    <property type="protein sequence ID" value="KAG5512849.1"/>
    <property type="molecule type" value="Genomic_DNA"/>
</dbReference>
<dbReference type="SUPFAM" id="SSF54277">
    <property type="entry name" value="CAD &amp; PB1 domains"/>
    <property type="match status" value="1"/>
</dbReference>
<dbReference type="InterPro" id="IPR045012">
    <property type="entry name" value="NLP"/>
</dbReference>
<dbReference type="Pfam" id="PF00564">
    <property type="entry name" value="PB1"/>
    <property type="match status" value="1"/>
</dbReference>
<dbReference type="CDD" id="cd05992">
    <property type="entry name" value="PB1"/>
    <property type="match status" value="1"/>
</dbReference>
<protein>
    <recommendedName>
        <fullName evidence="1">PB1 domain-containing protein</fullName>
    </recommendedName>
</protein>
<sequence length="557" mass="61899">MVLSLLCLSATILLALLNYNLYDLFQFTSCLSSYKFNELRFHMSDSPAWKSFEVLDSLPLGERSNSIRYLARRRTLTHKHCVRLKKSQDLLRSLQRDCSGGLAPQCSNPNSDSFVRNIVFKVGRPPDQHGEGNTSTARETPLHYVQTGMEGELVGQNEVANVFQRDFMGGPIALNTESGLIMVSRPPDQHGERNTSTACGTPSRNVETGMEVEPVGQNQEANVFRGDFMYGQIALNTDGLTFPECSDAVAPSQPMSTILDTIPHLTGSSSECAFQVKNQSTQFTANPYPNGLVDPHPQIALTQILSETMESLEDSRNLLAPRKEPLPEGHIFGSVNWTVRSCSDVALSQPMPTIPHTTGCSEYWRNSLALLEEHLLEENDYGSINLTAPSCFDPGPSQPVHTIPHTMPTIPQMMPLLTERQDMRSVRLKATYGNTTIKFPLPSGFSELKEEVSKRLEFERGSFKLEYKDEEGDSVLIACDDDVRDYLRLLTSLGNQVIKLFVLDKDIFLPGFPLLNQNSSNSAAFSRASHCFGLGFVSYRLKLVPNLISVMVSMVSE</sequence>
<dbReference type="GO" id="GO:0003700">
    <property type="term" value="F:DNA-binding transcription factor activity"/>
    <property type="evidence" value="ECO:0007669"/>
    <property type="project" value="InterPro"/>
</dbReference>
<accession>A0AAV6HMH2</accession>
<dbReference type="Proteomes" id="UP000823749">
    <property type="component" value="Unassembled WGS sequence"/>
</dbReference>
<dbReference type="InterPro" id="IPR000270">
    <property type="entry name" value="PB1_dom"/>
</dbReference>
<evidence type="ECO:0000313" key="2">
    <source>
        <dbReference type="EMBL" id="KAG5512849.1"/>
    </source>
</evidence>
<dbReference type="PANTHER" id="PTHR32002:SF35">
    <property type="entry name" value="PROTEIN NLP6"/>
    <property type="match status" value="1"/>
</dbReference>
<dbReference type="Gene3D" id="3.10.20.90">
    <property type="entry name" value="Phosphatidylinositol 3-kinase Catalytic Subunit, Chain A, domain 1"/>
    <property type="match status" value="1"/>
</dbReference>
<proteinExistence type="predicted"/>
<dbReference type="PANTHER" id="PTHR32002">
    <property type="entry name" value="PROTEIN NLP8"/>
    <property type="match status" value="1"/>
</dbReference>
<reference evidence="2" key="1">
    <citation type="submission" date="2020-08" db="EMBL/GenBank/DDBJ databases">
        <title>Plant Genome Project.</title>
        <authorList>
            <person name="Zhang R.-G."/>
        </authorList>
    </citation>
    <scope>NUCLEOTIDE SEQUENCE</scope>
    <source>
        <strain evidence="2">WSP0</strain>
        <tissue evidence="2">Leaf</tissue>
    </source>
</reference>
<name>A0AAV6HMH2_9ERIC</name>